<dbReference type="RefSeq" id="YP_009243881.1">
    <property type="nucleotide sequence ID" value="NC_029857.1"/>
</dbReference>
<gene>
    <name evidence="1" type="primary">ORF83</name>
    <name evidence="1" type="ORF">Sdur_066</name>
</gene>
<protein>
    <recommendedName>
        <fullName evidence="2">Group II intron maturase-specific domain-containing protein</fullName>
    </recommendedName>
</protein>
<keyword evidence="1" id="KW-0934">Plastid</keyword>
<accession>A0A141SCV5</accession>
<evidence type="ECO:0000313" key="1">
    <source>
        <dbReference type="EMBL" id="AMK96123.1"/>
    </source>
</evidence>
<organism evidence="1">
    <name type="scientific">Sporolithon durum</name>
    <dbReference type="NCBI Taxonomy" id="48970"/>
    <lineage>
        <taxon>Eukaryota</taxon>
        <taxon>Rhodophyta</taxon>
        <taxon>Florideophyceae</taxon>
        <taxon>Corallinophycidae</taxon>
        <taxon>Sporolithales</taxon>
        <taxon>Sporolithaceae</taxon>
        <taxon>Sporolithon</taxon>
    </lineage>
</organism>
<dbReference type="GeneID" id="27215568"/>
<dbReference type="EMBL" id="KT266785">
    <property type="protein sequence ID" value="AMK96123.1"/>
    <property type="molecule type" value="Genomic_DNA"/>
</dbReference>
<reference evidence="1" key="1">
    <citation type="submission" date="2015-07" db="EMBL/GenBank/DDBJ databases">
        <title>Reconstructing the complex evolutionary history of mobile plasmids in red algal genomes.</title>
        <authorList>
            <person name="Lee J."/>
            <person name="Kim K.M."/>
            <person name="Yang E.C."/>
            <person name="Miller K.A."/>
            <person name="Boo S.M."/>
            <person name="Bhattacharya D."/>
            <person name="Yoon H.S."/>
        </authorList>
    </citation>
    <scope>NUCLEOTIDE SEQUENCE</scope>
</reference>
<dbReference type="AlphaFoldDB" id="A0A141SCV5"/>
<geneLocation type="plastid" evidence="1"/>
<name>A0A141SCV5_9FLOR</name>
<sequence length="82" mass="10244">MENNKHSIKYLFNEIRRLIYHKNQIGHWRANSYLTYNRAHQSINKVMMNWYEYHKHLLNIKQLKKINKNIDNILYLWKSKKA</sequence>
<evidence type="ECO:0008006" key="2">
    <source>
        <dbReference type="Google" id="ProtNLM"/>
    </source>
</evidence>
<proteinExistence type="predicted"/>